<evidence type="ECO:0000256" key="1">
    <source>
        <dbReference type="SAM" id="MobiDB-lite"/>
    </source>
</evidence>
<feature type="region of interest" description="Disordered" evidence="1">
    <location>
        <begin position="306"/>
        <end position="339"/>
    </location>
</feature>
<evidence type="ECO:0000313" key="3">
    <source>
        <dbReference type="Proteomes" id="UP000239990"/>
    </source>
</evidence>
<dbReference type="InterPro" id="IPR012093">
    <property type="entry name" value="Pirin"/>
</dbReference>
<dbReference type="InterPro" id="IPR011051">
    <property type="entry name" value="RmlC_Cupin_sf"/>
</dbReference>
<dbReference type="EMBL" id="PREU01000007">
    <property type="protein sequence ID" value="PPA74983.1"/>
    <property type="molecule type" value="Genomic_DNA"/>
</dbReference>
<dbReference type="Proteomes" id="UP000239990">
    <property type="component" value="Unassembled WGS sequence"/>
</dbReference>
<sequence>MTIHLSNVAASQPESAGDCCITRTFRHTDFSRGSSPVIRVDHFDMTASAAPAPWPPEPRPGCYVATLLLEDTRGSLLSPGADGDDRDVQAGDLHWARADAGATRVRQPANGARPSGWRLNGLRIVVGPLDAADAGSPAPALIRGWEMPVIQTDAGRIRVVAGSHGGWQSPLVTAASMLVLDGWLRPGATQLVPLPPGWNAWLYVVSGELGVRARHRRTGAPALPKQMGGDPDFAVLDMGCALTASASTCASASARNEEGVLVLMAGRAPVHFVLVGGPAGGPVSARGVSAGTTAAPVTAKAKAKATTTAAVAGPAAPTTTAGTMPTTPRRRAGSESVPT</sequence>
<dbReference type="RefSeq" id="WP_104144289.1">
    <property type="nucleotide sequence ID" value="NZ_PREU01000007.1"/>
</dbReference>
<dbReference type="InterPro" id="IPR014710">
    <property type="entry name" value="RmlC-like_jellyroll"/>
</dbReference>
<gene>
    <name evidence="2" type="ORF">C4E15_16635</name>
</gene>
<feature type="compositionally biased region" description="Low complexity" evidence="1">
    <location>
        <begin position="306"/>
        <end position="327"/>
    </location>
</feature>
<dbReference type="PANTHER" id="PTHR13903">
    <property type="entry name" value="PIRIN-RELATED"/>
    <property type="match status" value="1"/>
</dbReference>
<dbReference type="PANTHER" id="PTHR13903:SF8">
    <property type="entry name" value="PIRIN"/>
    <property type="match status" value="1"/>
</dbReference>
<evidence type="ECO:0000313" key="2">
    <source>
        <dbReference type="EMBL" id="PPA74983.1"/>
    </source>
</evidence>
<dbReference type="Gene3D" id="2.60.120.10">
    <property type="entry name" value="Jelly Rolls"/>
    <property type="match status" value="1"/>
</dbReference>
<proteinExistence type="predicted"/>
<accession>A0A2S5GQ58</accession>
<protein>
    <submittedName>
        <fullName evidence="2">Nuclease PIN</fullName>
    </submittedName>
</protein>
<reference evidence="2 3" key="1">
    <citation type="submission" date="2018-02" db="EMBL/GenBank/DDBJ databases">
        <title>Draft Genome of Achromobacter spanius stain 6.</title>
        <authorList>
            <person name="Gunasekera T.S."/>
            <person name="Radwan O."/>
            <person name="Ruiz O.N."/>
        </authorList>
    </citation>
    <scope>NUCLEOTIDE SEQUENCE [LARGE SCALE GENOMIC DNA]</scope>
    <source>
        <strain evidence="2 3">6</strain>
    </source>
</reference>
<organism evidence="2 3">
    <name type="scientific">Achromobacter spanius</name>
    <dbReference type="NCBI Taxonomy" id="217203"/>
    <lineage>
        <taxon>Bacteria</taxon>
        <taxon>Pseudomonadati</taxon>
        <taxon>Pseudomonadota</taxon>
        <taxon>Betaproteobacteria</taxon>
        <taxon>Burkholderiales</taxon>
        <taxon>Alcaligenaceae</taxon>
        <taxon>Achromobacter</taxon>
    </lineage>
</organism>
<name>A0A2S5GQ58_9BURK</name>
<comment type="caution">
    <text evidence="2">The sequence shown here is derived from an EMBL/GenBank/DDBJ whole genome shotgun (WGS) entry which is preliminary data.</text>
</comment>
<dbReference type="SUPFAM" id="SSF51182">
    <property type="entry name" value="RmlC-like cupins"/>
    <property type="match status" value="1"/>
</dbReference>
<dbReference type="OrthoDB" id="321327at2"/>
<dbReference type="AlphaFoldDB" id="A0A2S5GQ58"/>